<evidence type="ECO:0000256" key="1">
    <source>
        <dbReference type="SAM" id="MobiDB-lite"/>
    </source>
</evidence>
<dbReference type="AlphaFoldDB" id="A0A0C3ANV6"/>
<dbReference type="HOGENOM" id="CLU_1084001_0_0_1"/>
<keyword evidence="3" id="KW-1185">Reference proteome</keyword>
<feature type="region of interest" description="Disordered" evidence="1">
    <location>
        <begin position="1"/>
        <end position="39"/>
    </location>
</feature>
<proteinExistence type="predicted"/>
<dbReference type="OrthoDB" id="2734749at2759"/>
<dbReference type="EMBL" id="KN824373">
    <property type="protein sequence ID" value="KIM21724.1"/>
    <property type="molecule type" value="Genomic_DNA"/>
</dbReference>
<reference evidence="3" key="2">
    <citation type="submission" date="2015-01" db="EMBL/GenBank/DDBJ databases">
        <title>Evolutionary Origins and Diversification of the Mycorrhizal Mutualists.</title>
        <authorList>
            <consortium name="DOE Joint Genome Institute"/>
            <consortium name="Mycorrhizal Genomics Consortium"/>
            <person name="Kohler A."/>
            <person name="Kuo A."/>
            <person name="Nagy L.G."/>
            <person name="Floudas D."/>
            <person name="Copeland A."/>
            <person name="Barry K.W."/>
            <person name="Cichocki N."/>
            <person name="Veneault-Fourrey C."/>
            <person name="LaButti K."/>
            <person name="Lindquist E.A."/>
            <person name="Lipzen A."/>
            <person name="Lundell T."/>
            <person name="Morin E."/>
            <person name="Murat C."/>
            <person name="Riley R."/>
            <person name="Ohm R."/>
            <person name="Sun H."/>
            <person name="Tunlid A."/>
            <person name="Henrissat B."/>
            <person name="Grigoriev I.V."/>
            <person name="Hibbett D.S."/>
            <person name="Martin F."/>
        </authorList>
    </citation>
    <scope>NUCLEOTIDE SEQUENCE [LARGE SCALE GENOMIC DNA]</scope>
    <source>
        <strain evidence="3">MAFF 305830</strain>
    </source>
</reference>
<name>A0A0C3ANV6_SERVB</name>
<dbReference type="STRING" id="933852.A0A0C3ANV6"/>
<organism evidence="2 3">
    <name type="scientific">Serendipita vermifera MAFF 305830</name>
    <dbReference type="NCBI Taxonomy" id="933852"/>
    <lineage>
        <taxon>Eukaryota</taxon>
        <taxon>Fungi</taxon>
        <taxon>Dikarya</taxon>
        <taxon>Basidiomycota</taxon>
        <taxon>Agaricomycotina</taxon>
        <taxon>Agaricomycetes</taxon>
        <taxon>Sebacinales</taxon>
        <taxon>Serendipitaceae</taxon>
        <taxon>Serendipita</taxon>
    </lineage>
</organism>
<feature type="non-terminal residue" evidence="2">
    <location>
        <position position="257"/>
    </location>
</feature>
<accession>A0A0C3ANV6</accession>
<gene>
    <name evidence="2" type="ORF">M408DRAFT_80106</name>
</gene>
<evidence type="ECO:0000313" key="2">
    <source>
        <dbReference type="EMBL" id="KIM21724.1"/>
    </source>
</evidence>
<evidence type="ECO:0000313" key="3">
    <source>
        <dbReference type="Proteomes" id="UP000054097"/>
    </source>
</evidence>
<protein>
    <submittedName>
        <fullName evidence="2">Uncharacterized protein</fullName>
    </submittedName>
</protein>
<reference evidence="2 3" key="1">
    <citation type="submission" date="2014-04" db="EMBL/GenBank/DDBJ databases">
        <authorList>
            <consortium name="DOE Joint Genome Institute"/>
            <person name="Kuo A."/>
            <person name="Zuccaro A."/>
            <person name="Kohler A."/>
            <person name="Nagy L.G."/>
            <person name="Floudas D."/>
            <person name="Copeland A."/>
            <person name="Barry K.W."/>
            <person name="Cichocki N."/>
            <person name="Veneault-Fourrey C."/>
            <person name="LaButti K."/>
            <person name="Lindquist E.A."/>
            <person name="Lipzen A."/>
            <person name="Lundell T."/>
            <person name="Morin E."/>
            <person name="Murat C."/>
            <person name="Sun H."/>
            <person name="Tunlid A."/>
            <person name="Henrissat B."/>
            <person name="Grigoriev I.V."/>
            <person name="Hibbett D.S."/>
            <person name="Martin F."/>
            <person name="Nordberg H.P."/>
            <person name="Cantor M.N."/>
            <person name="Hua S.X."/>
        </authorList>
    </citation>
    <scope>NUCLEOTIDE SEQUENCE [LARGE SCALE GENOMIC DNA]</scope>
    <source>
        <strain evidence="2 3">MAFF 305830</strain>
    </source>
</reference>
<sequence length="257" mass="29238">MVHATVDFETPRDPNGSQAHFDADSDNGHPPASSVHEFDELEDPARLLQLLREERLLRLASEQEKRELEERYKPVAISQDVLTRTIAEGIRQVGRTQLKHAARMPLPGSQGAPDTFTGASAKALPGFFKKLEACFFEAEVDNDRDRISHLLKYVSPTVGEWLQDQEHYAKADYKKLKESLLTLFNNPEKSSPYTRKDLEALVTEYARTDVTHEDILSERIMVFDTMSAKLIKLGKLSSTDRDRLYFKTFTAAKREAI</sequence>
<dbReference type="Proteomes" id="UP000054097">
    <property type="component" value="Unassembled WGS sequence"/>
</dbReference>